<dbReference type="RefSeq" id="WP_242938638.1">
    <property type="nucleotide sequence ID" value="NZ_CP094326.1"/>
</dbReference>
<dbReference type="InterPro" id="IPR016181">
    <property type="entry name" value="Acyl_CoA_acyltransferase"/>
</dbReference>
<organism evidence="2 3">
    <name type="scientific">Zhouia spongiae</name>
    <dbReference type="NCBI Taxonomy" id="2202721"/>
    <lineage>
        <taxon>Bacteria</taxon>
        <taxon>Pseudomonadati</taxon>
        <taxon>Bacteroidota</taxon>
        <taxon>Flavobacteriia</taxon>
        <taxon>Flavobacteriales</taxon>
        <taxon>Flavobacteriaceae</taxon>
        <taxon>Zhouia</taxon>
    </lineage>
</organism>
<sequence>MIEIKNSELNDVENILEFYREAIAYQKKKNGIPWQITERSSIEKEVKESRQYKLMVGNEIACIWVVAFNDHEIWRDKDSEPSVYLHRIATNPKFRGRNLVSEVITWAKGFALKNHKRYLRLDTAGINPGLITKYVQNGFKFIDTTEIGVSDSLPAHYHNAQICLFEMNLHS</sequence>
<dbReference type="Pfam" id="PF00583">
    <property type="entry name" value="Acetyltransf_1"/>
    <property type="match status" value="1"/>
</dbReference>
<evidence type="ECO:0000313" key="3">
    <source>
        <dbReference type="Proteomes" id="UP000829476"/>
    </source>
</evidence>
<dbReference type="InterPro" id="IPR000182">
    <property type="entry name" value="GNAT_dom"/>
</dbReference>
<dbReference type="Proteomes" id="UP000829476">
    <property type="component" value="Chromosome"/>
</dbReference>
<name>A0ABY3YRI7_9FLAO</name>
<evidence type="ECO:0000313" key="2">
    <source>
        <dbReference type="EMBL" id="UNZ00271.1"/>
    </source>
</evidence>
<dbReference type="CDD" id="cd04301">
    <property type="entry name" value="NAT_SF"/>
    <property type="match status" value="1"/>
</dbReference>
<keyword evidence="3" id="KW-1185">Reference proteome</keyword>
<feature type="domain" description="N-acetyltransferase" evidence="1">
    <location>
        <begin position="2"/>
        <end position="170"/>
    </location>
</feature>
<evidence type="ECO:0000259" key="1">
    <source>
        <dbReference type="PROSITE" id="PS51186"/>
    </source>
</evidence>
<protein>
    <submittedName>
        <fullName evidence="2">GNAT family N-acetyltransferase</fullName>
    </submittedName>
</protein>
<dbReference type="PROSITE" id="PS51186">
    <property type="entry name" value="GNAT"/>
    <property type="match status" value="1"/>
</dbReference>
<dbReference type="EMBL" id="CP094326">
    <property type="protein sequence ID" value="UNZ00271.1"/>
    <property type="molecule type" value="Genomic_DNA"/>
</dbReference>
<proteinExistence type="predicted"/>
<gene>
    <name evidence="2" type="ORF">MQE36_08005</name>
</gene>
<dbReference type="SUPFAM" id="SSF55729">
    <property type="entry name" value="Acyl-CoA N-acyltransferases (Nat)"/>
    <property type="match status" value="1"/>
</dbReference>
<reference evidence="2 3" key="1">
    <citation type="journal article" date="2018" name="Int. J. Syst. Evol. Microbiol.">
        <title>Zhouia spongiae sp. nov., isolated from a marine sponge.</title>
        <authorList>
            <person name="Zhuang L."/>
            <person name="Lin B."/>
            <person name="Qin F."/>
            <person name="Luo L."/>
        </authorList>
    </citation>
    <scope>NUCLEOTIDE SEQUENCE [LARGE SCALE GENOMIC DNA]</scope>
    <source>
        <strain evidence="2 3">HN-Y44</strain>
    </source>
</reference>
<accession>A0ABY3YRI7</accession>
<dbReference type="Gene3D" id="3.40.630.30">
    <property type="match status" value="1"/>
</dbReference>